<dbReference type="Proteomes" id="UP000254893">
    <property type="component" value="Unassembled WGS sequence"/>
</dbReference>
<evidence type="ECO:0000256" key="4">
    <source>
        <dbReference type="RuleBase" id="RU003946"/>
    </source>
</evidence>
<dbReference type="SMART" id="SM00098">
    <property type="entry name" value="alkPPc"/>
    <property type="match status" value="1"/>
</dbReference>
<dbReference type="PANTHER" id="PTHR11596:SF5">
    <property type="entry name" value="ALKALINE PHOSPHATASE"/>
    <property type="match status" value="1"/>
</dbReference>
<organism evidence="5 6">
    <name type="scientific">Sphingobacterium spiritivorum</name>
    <name type="common">Flavobacterium spiritivorum</name>
    <dbReference type="NCBI Taxonomy" id="258"/>
    <lineage>
        <taxon>Bacteria</taxon>
        <taxon>Pseudomonadati</taxon>
        <taxon>Bacteroidota</taxon>
        <taxon>Sphingobacteriia</taxon>
        <taxon>Sphingobacteriales</taxon>
        <taxon>Sphingobacteriaceae</taxon>
        <taxon>Sphingobacterium</taxon>
    </lineage>
</organism>
<feature type="binding site" evidence="3">
    <location>
        <position position="315"/>
    </location>
    <ligand>
        <name>Mg(2+)</name>
        <dbReference type="ChEBI" id="CHEBI:18420"/>
    </ligand>
</feature>
<dbReference type="GO" id="GO:0006629">
    <property type="term" value="P:lipid metabolic process"/>
    <property type="evidence" value="ECO:0007669"/>
    <property type="project" value="InterPro"/>
</dbReference>
<feature type="binding site" evidence="3">
    <location>
        <position position="409"/>
    </location>
    <ligand>
        <name>Mg(2+)</name>
        <dbReference type="ChEBI" id="CHEBI:18420"/>
    </ligand>
</feature>
<evidence type="ECO:0000256" key="1">
    <source>
        <dbReference type="ARBA" id="ARBA00022553"/>
    </source>
</evidence>
<comment type="cofactor">
    <cofactor evidence="3">
        <name>Zn(2+)</name>
        <dbReference type="ChEBI" id="CHEBI:29105"/>
    </cofactor>
    <text evidence="3">Binds 2 Zn(2+) ions.</text>
</comment>
<evidence type="ECO:0000256" key="2">
    <source>
        <dbReference type="PIRSR" id="PIRSR601952-1"/>
    </source>
</evidence>
<dbReference type="SUPFAM" id="SSF53649">
    <property type="entry name" value="Alkaline phosphatase-like"/>
    <property type="match status" value="1"/>
</dbReference>
<evidence type="ECO:0000256" key="3">
    <source>
        <dbReference type="PIRSR" id="PIRSR601952-2"/>
    </source>
</evidence>
<dbReference type="InterPro" id="IPR017946">
    <property type="entry name" value="PLC-like_Pdiesterase_TIM-brl"/>
</dbReference>
<dbReference type="CDD" id="cd16012">
    <property type="entry name" value="ALP"/>
    <property type="match status" value="1"/>
</dbReference>
<dbReference type="Pfam" id="PF00245">
    <property type="entry name" value="Alk_phosphatase"/>
    <property type="match status" value="2"/>
</dbReference>
<comment type="similarity">
    <text evidence="4">Belongs to the alkaline phosphatase family.</text>
</comment>
<name>A0A380CU69_SPHSI</name>
<protein>
    <submittedName>
        <fullName evidence="5">Alkaline phosphatase 4</fullName>
        <ecNumber evidence="5">3.1.3.1</ecNumber>
    </submittedName>
</protein>
<feature type="binding site" evidence="3">
    <location>
        <position position="530"/>
    </location>
    <ligand>
        <name>Zn(2+)</name>
        <dbReference type="ChEBI" id="CHEBI:29105"/>
        <label>2</label>
    </ligand>
</feature>
<dbReference type="GO" id="GO:0004035">
    <property type="term" value="F:alkaline phosphatase activity"/>
    <property type="evidence" value="ECO:0007669"/>
    <property type="project" value="UniProtKB-EC"/>
</dbReference>
<gene>
    <name evidence="5" type="primary">phoA_1</name>
    <name evidence="5" type="ORF">NCTC11388_04195</name>
</gene>
<feature type="active site" description="Phosphoserine intermediate" evidence="2">
    <location>
        <position position="356"/>
    </location>
</feature>
<evidence type="ECO:0000313" key="5">
    <source>
        <dbReference type="EMBL" id="SUJ27493.1"/>
    </source>
</evidence>
<dbReference type="GO" id="GO:0046872">
    <property type="term" value="F:metal ion binding"/>
    <property type="evidence" value="ECO:0007669"/>
    <property type="project" value="UniProtKB-KW"/>
</dbReference>
<keyword evidence="3" id="KW-0862">Zinc</keyword>
<proteinExistence type="inferred from homology"/>
<dbReference type="Gene3D" id="3.20.20.190">
    <property type="entry name" value="Phosphatidylinositol (PI) phosphodiesterase"/>
    <property type="match status" value="1"/>
</dbReference>
<keyword evidence="3" id="KW-0479">Metal-binding</keyword>
<dbReference type="AlphaFoldDB" id="A0A380CU69"/>
<dbReference type="EMBL" id="UGYW01000002">
    <property type="protein sequence ID" value="SUJ27493.1"/>
    <property type="molecule type" value="Genomic_DNA"/>
</dbReference>
<dbReference type="PANTHER" id="PTHR11596">
    <property type="entry name" value="ALKALINE PHOSPHATASE"/>
    <property type="match status" value="1"/>
</dbReference>
<keyword evidence="1" id="KW-0597">Phosphoprotein</keyword>
<evidence type="ECO:0000313" key="6">
    <source>
        <dbReference type="Proteomes" id="UP000254893"/>
    </source>
</evidence>
<dbReference type="RefSeq" id="WP_115171502.1">
    <property type="nucleotide sequence ID" value="NZ_UGYW01000002.1"/>
</dbReference>
<dbReference type="InterPro" id="IPR001952">
    <property type="entry name" value="Alkaline_phosphatase"/>
</dbReference>
<dbReference type="InterPro" id="IPR017850">
    <property type="entry name" value="Alkaline_phosphatase_core_sf"/>
</dbReference>
<feature type="binding site" evidence="3">
    <location>
        <position position="521"/>
    </location>
    <ligand>
        <name>Mg(2+)</name>
        <dbReference type="ChEBI" id="CHEBI:18420"/>
    </ligand>
</feature>
<dbReference type="InterPro" id="IPR039559">
    <property type="entry name" value="AIM6_PI-PLC-like_dom"/>
</dbReference>
<dbReference type="GO" id="GO:0008081">
    <property type="term" value="F:phosphoric diester hydrolase activity"/>
    <property type="evidence" value="ECO:0007669"/>
    <property type="project" value="InterPro"/>
</dbReference>
<sequence length="630" mass="69708">MIIKTVKVIIWGALMLTHLYSFGQQQSNLLDSLMFKGASVSSDLQIKGHSHNDYAQDIPFYKAYYAGMESIEADVFLRDGVLYVAHDKSEIKKDKTLESVYLSPIAKVMKENDGHVFKDRRKKLQLMIDIKEDHVTVLDALIRLLSSHPELADGSKNPDAVKIVISGDRPAPSDFKKYPQWISFDGLVGQPYTADQWKRIAMLSADLKAYTNWNGKGTPVPADKEKIKAAVAVAKQQHIPFRFWGNHDSPNTWQELHKLGVYWINTDQPEALARFIDRLPYEQFRQAEPQSIYMPTYQSDGADVDIRKVILLIGDGMGLAQVKAAMAANYGALHMSAMHKIGLSRTEAANSDNTDSAAGGSAIATGRKTNNRSIAVDPEGNPMTGLADSLNKMGWGSAILSTGDLTDATPAVFYAHAAERDSSRAIARQALEASFDILVGGSPGWFRGDEAAQYRAVMQQKGITYGHTPQLAKDGKRQIVFLDAAYTRPVKDGRPAILKELLKESLSILDKQHERFFIMAEGAQIDYGGHANDLPYVITETLDFDQAVGEALRYADQDGHTLVIVTADHETGGLTLLDSDEKNGYARGNFSSNDHTSIPVPVFIYGPRSDKFTGYYPNTEIFQRILQAVK</sequence>
<reference evidence="5 6" key="1">
    <citation type="submission" date="2018-06" db="EMBL/GenBank/DDBJ databases">
        <authorList>
            <consortium name="Pathogen Informatics"/>
            <person name="Doyle S."/>
        </authorList>
    </citation>
    <scope>NUCLEOTIDE SEQUENCE [LARGE SCALE GENOMIC DNA]</scope>
    <source>
        <strain evidence="5 6">NCTC11388</strain>
    </source>
</reference>
<comment type="cofactor">
    <cofactor evidence="3">
        <name>Mg(2+)</name>
        <dbReference type="ChEBI" id="CHEBI:18420"/>
    </cofactor>
    <text evidence="3">Binds 1 Mg(2+) ion.</text>
</comment>
<feature type="binding site" evidence="3">
    <location>
        <position position="526"/>
    </location>
    <ligand>
        <name>Zn(2+)</name>
        <dbReference type="ChEBI" id="CHEBI:29105"/>
        <label>2</label>
    </ligand>
</feature>
<feature type="binding site" evidence="3">
    <location>
        <position position="407"/>
    </location>
    <ligand>
        <name>Mg(2+)</name>
        <dbReference type="ChEBI" id="CHEBI:18420"/>
    </ligand>
</feature>
<feature type="binding site" evidence="3">
    <location>
        <position position="315"/>
    </location>
    <ligand>
        <name>Zn(2+)</name>
        <dbReference type="ChEBI" id="CHEBI:29105"/>
        <label>2</label>
    </ligand>
</feature>
<feature type="binding site" evidence="3">
    <location>
        <position position="569"/>
    </location>
    <ligand>
        <name>Zn(2+)</name>
        <dbReference type="ChEBI" id="CHEBI:29105"/>
        <label>2</label>
    </ligand>
</feature>
<dbReference type="Gene3D" id="3.40.720.10">
    <property type="entry name" value="Alkaline Phosphatase, subunit A"/>
    <property type="match status" value="1"/>
</dbReference>
<feature type="binding site" evidence="3">
    <location>
        <position position="568"/>
    </location>
    <ligand>
        <name>Zn(2+)</name>
        <dbReference type="ChEBI" id="CHEBI:29105"/>
        <label>2</label>
    </ligand>
</feature>
<dbReference type="SUPFAM" id="SSF51695">
    <property type="entry name" value="PLC-like phosphodiesterases"/>
    <property type="match status" value="1"/>
</dbReference>
<dbReference type="EC" id="3.1.3.1" evidence="5"/>
<keyword evidence="5" id="KW-0378">Hydrolase</keyword>
<dbReference type="CDD" id="cd08577">
    <property type="entry name" value="PI-PLCc_GDPD_SF_unchar3"/>
    <property type="match status" value="1"/>
</dbReference>
<accession>A0A380CU69</accession>
<dbReference type="PRINTS" id="PR00113">
    <property type="entry name" value="ALKPHPHTASE"/>
</dbReference>
<keyword evidence="3" id="KW-0460">Magnesium</keyword>